<dbReference type="InterPro" id="IPR050160">
    <property type="entry name" value="MHC/Immunoglobulin"/>
</dbReference>
<keyword evidence="2" id="KW-0732">Signal</keyword>
<dbReference type="InterPro" id="IPR036179">
    <property type="entry name" value="Ig-like_dom_sf"/>
</dbReference>
<keyword evidence="1" id="KW-0472">Membrane</keyword>
<feature type="domain" description="Ig-like" evidence="3">
    <location>
        <begin position="115"/>
        <end position="203"/>
    </location>
</feature>
<dbReference type="SMART" id="SM00407">
    <property type="entry name" value="IGc1"/>
    <property type="match status" value="1"/>
</dbReference>
<accession>A0A401Q1B6</accession>
<organism evidence="4 5">
    <name type="scientific">Scyliorhinus torazame</name>
    <name type="common">Cloudy catshark</name>
    <name type="synonym">Catulus torazame</name>
    <dbReference type="NCBI Taxonomy" id="75743"/>
    <lineage>
        <taxon>Eukaryota</taxon>
        <taxon>Metazoa</taxon>
        <taxon>Chordata</taxon>
        <taxon>Craniata</taxon>
        <taxon>Vertebrata</taxon>
        <taxon>Chondrichthyes</taxon>
        <taxon>Elasmobranchii</taxon>
        <taxon>Galeomorphii</taxon>
        <taxon>Galeoidea</taxon>
        <taxon>Carcharhiniformes</taxon>
        <taxon>Scyliorhinidae</taxon>
        <taxon>Scyliorhinus</taxon>
    </lineage>
</organism>
<dbReference type="Pfam" id="PF07654">
    <property type="entry name" value="C1-set"/>
    <property type="match status" value="1"/>
</dbReference>
<dbReference type="InterPro" id="IPR003597">
    <property type="entry name" value="Ig_C1-set"/>
</dbReference>
<keyword evidence="5" id="KW-1185">Reference proteome</keyword>
<dbReference type="AlphaFoldDB" id="A0A401Q1B6"/>
<reference evidence="4 5" key="1">
    <citation type="journal article" date="2018" name="Nat. Ecol. Evol.">
        <title>Shark genomes provide insights into elasmobranch evolution and the origin of vertebrates.</title>
        <authorList>
            <person name="Hara Y"/>
            <person name="Yamaguchi K"/>
            <person name="Onimaru K"/>
            <person name="Kadota M"/>
            <person name="Koyanagi M"/>
            <person name="Keeley SD"/>
            <person name="Tatsumi K"/>
            <person name="Tanaka K"/>
            <person name="Motone F"/>
            <person name="Kageyama Y"/>
            <person name="Nozu R"/>
            <person name="Adachi N"/>
            <person name="Nishimura O"/>
            <person name="Nakagawa R"/>
            <person name="Tanegashima C"/>
            <person name="Kiyatake I"/>
            <person name="Matsumoto R"/>
            <person name="Murakumo K"/>
            <person name="Nishida K"/>
            <person name="Terakita A"/>
            <person name="Kuratani S"/>
            <person name="Sato K"/>
            <person name="Hyodo S Kuraku.S."/>
        </authorList>
    </citation>
    <scope>NUCLEOTIDE SEQUENCE [LARGE SCALE GENOMIC DNA]</scope>
</reference>
<dbReference type="Proteomes" id="UP000288216">
    <property type="component" value="Unassembled WGS sequence"/>
</dbReference>
<evidence type="ECO:0000313" key="5">
    <source>
        <dbReference type="Proteomes" id="UP000288216"/>
    </source>
</evidence>
<feature type="signal peptide" evidence="2">
    <location>
        <begin position="1"/>
        <end position="19"/>
    </location>
</feature>
<protein>
    <recommendedName>
        <fullName evidence="3">Ig-like domain-containing protein</fullName>
    </recommendedName>
</protein>
<evidence type="ECO:0000256" key="2">
    <source>
        <dbReference type="SAM" id="SignalP"/>
    </source>
</evidence>
<dbReference type="Gene3D" id="2.60.40.10">
    <property type="entry name" value="Immunoglobulins"/>
    <property type="match status" value="1"/>
</dbReference>
<keyword evidence="1" id="KW-1133">Transmembrane helix</keyword>
<keyword evidence="1" id="KW-0812">Transmembrane</keyword>
<evidence type="ECO:0000313" key="4">
    <source>
        <dbReference type="EMBL" id="GCB79148.1"/>
    </source>
</evidence>
<dbReference type="EMBL" id="BFAA01011934">
    <property type="protein sequence ID" value="GCB79148.1"/>
    <property type="molecule type" value="Genomic_DNA"/>
</dbReference>
<dbReference type="SUPFAM" id="SSF48726">
    <property type="entry name" value="Immunoglobulin"/>
    <property type="match status" value="1"/>
</dbReference>
<proteinExistence type="predicted"/>
<dbReference type="InterPro" id="IPR003006">
    <property type="entry name" value="Ig/MHC_CS"/>
</dbReference>
<feature type="chain" id="PRO_5019094206" description="Ig-like domain-containing protein" evidence="2">
    <location>
        <begin position="20"/>
        <end position="255"/>
    </location>
</feature>
<sequence>MELWSFLIMISSLTAVTRAEIDVESISARIYYRSAPDSTRNIYVFTINYIPFLLYDFETQKFVLNGKMTEGLKELGQEEVIYYKAMARGLNVRLQKYTNEMIKLTSASSTITKKPLVHIYTKKIYAPHQSNILFCYAENFYPFEIDITFLINGRPFTGLVNSSQLMIEMDWTFNILKYISIDPQDRDTYSCQVNHMSLDEPMTVLMDQSYSQPHTGTIVCAVGVIAGALGLMVGLYLVTKLCSRQGKPCSRQFCK</sequence>
<feature type="transmembrane region" description="Helical" evidence="1">
    <location>
        <begin position="216"/>
        <end position="238"/>
    </location>
</feature>
<dbReference type="PROSITE" id="PS00290">
    <property type="entry name" value="IG_MHC"/>
    <property type="match status" value="1"/>
</dbReference>
<evidence type="ECO:0000259" key="3">
    <source>
        <dbReference type="PROSITE" id="PS50835"/>
    </source>
</evidence>
<evidence type="ECO:0000256" key="1">
    <source>
        <dbReference type="SAM" id="Phobius"/>
    </source>
</evidence>
<name>A0A401Q1B6_SCYTO</name>
<dbReference type="PROSITE" id="PS50835">
    <property type="entry name" value="IG_LIKE"/>
    <property type="match status" value="1"/>
</dbReference>
<comment type="caution">
    <text evidence="4">The sequence shown here is derived from an EMBL/GenBank/DDBJ whole genome shotgun (WGS) entry which is preliminary data.</text>
</comment>
<dbReference type="InterPro" id="IPR013783">
    <property type="entry name" value="Ig-like_fold"/>
</dbReference>
<dbReference type="OrthoDB" id="9940220at2759"/>
<dbReference type="InterPro" id="IPR007110">
    <property type="entry name" value="Ig-like_dom"/>
</dbReference>
<gene>
    <name evidence="4" type="ORF">scyTo_0017842</name>
</gene>
<dbReference type="PANTHER" id="PTHR19944">
    <property type="entry name" value="MHC CLASS II-RELATED"/>
    <property type="match status" value="1"/>
</dbReference>